<evidence type="ECO:0000313" key="6">
    <source>
        <dbReference type="Proteomes" id="UP000078546"/>
    </source>
</evidence>
<proteinExistence type="inferred from homology"/>
<gene>
    <name evidence="5" type="ORF">POVCU1_008000</name>
</gene>
<dbReference type="Proteomes" id="UP000078546">
    <property type="component" value="Unassembled WGS sequence"/>
</dbReference>
<dbReference type="SUPFAM" id="SSF49764">
    <property type="entry name" value="HSP20-like chaperones"/>
    <property type="match status" value="1"/>
</dbReference>
<dbReference type="Pfam" id="PF00011">
    <property type="entry name" value="HSP20"/>
    <property type="match status" value="1"/>
</dbReference>
<organism evidence="5 6">
    <name type="scientific">Plasmodium ovale curtisi</name>
    <dbReference type="NCBI Taxonomy" id="864141"/>
    <lineage>
        <taxon>Eukaryota</taxon>
        <taxon>Sar</taxon>
        <taxon>Alveolata</taxon>
        <taxon>Apicomplexa</taxon>
        <taxon>Aconoidasida</taxon>
        <taxon>Haemosporida</taxon>
        <taxon>Plasmodiidae</taxon>
        <taxon>Plasmodium</taxon>
        <taxon>Plasmodium (Plasmodium)</taxon>
    </lineage>
</organism>
<dbReference type="InterPro" id="IPR002068">
    <property type="entry name" value="A-crystallin/Hsp20_dom"/>
</dbReference>
<dbReference type="PANTHER" id="PTHR11527">
    <property type="entry name" value="HEAT-SHOCK PROTEIN 20 FAMILY MEMBER"/>
    <property type="match status" value="1"/>
</dbReference>
<evidence type="ECO:0000313" key="5">
    <source>
        <dbReference type="EMBL" id="SBS82571.1"/>
    </source>
</evidence>
<name>A0A1A8VSC3_PLAOA</name>
<comment type="similarity">
    <text evidence="2 3">Belongs to the small heat shock protein (HSP20) family.</text>
</comment>
<evidence type="ECO:0000259" key="4">
    <source>
        <dbReference type="PROSITE" id="PS01031"/>
    </source>
</evidence>
<keyword evidence="1 5" id="KW-0346">Stress response</keyword>
<feature type="domain" description="SHSP" evidence="4">
    <location>
        <begin position="53"/>
        <end position="182"/>
    </location>
</feature>
<dbReference type="InterPro" id="IPR031107">
    <property type="entry name" value="Small_HSP"/>
</dbReference>
<reference evidence="6" key="1">
    <citation type="submission" date="2016-05" db="EMBL/GenBank/DDBJ databases">
        <authorList>
            <person name="Naeem Raeece"/>
        </authorList>
    </citation>
    <scope>NUCLEOTIDE SEQUENCE [LARGE SCALE GENOMIC DNA]</scope>
</reference>
<evidence type="ECO:0000256" key="1">
    <source>
        <dbReference type="ARBA" id="ARBA00023016"/>
    </source>
</evidence>
<dbReference type="EMBL" id="FLQV01000141">
    <property type="protein sequence ID" value="SBS82571.1"/>
    <property type="molecule type" value="Genomic_DNA"/>
</dbReference>
<dbReference type="InterPro" id="IPR008978">
    <property type="entry name" value="HSP20-like_chaperone"/>
</dbReference>
<evidence type="ECO:0000256" key="2">
    <source>
        <dbReference type="PROSITE-ProRule" id="PRU00285"/>
    </source>
</evidence>
<protein>
    <submittedName>
        <fullName evidence="5">Small heat shock protein HSP20, putative</fullName>
    </submittedName>
</protein>
<dbReference type="Gene3D" id="2.60.40.790">
    <property type="match status" value="1"/>
</dbReference>
<sequence>MSCLCAGCGDKGEIKLVPDHRMDVKEKLSIPKKKNTLVNPNTVLEIEPDKNLKKQITFRPKVDIMYDSESCQAILVLDIPGFKIEDIDVEIGEGMLTIAGPRSQTELFETYGDNLILHAKEREVGYFKRIFKLPHNILDDTAQAVYKNGEESRELQRRIYSRILEIKMECKQFSYMHKVEINEGFVICVKTPLGYVPQVGTKTNEFEFRYPDELGNQEFSQGDETPRKNFGGCYLIGGDYNLIDNG</sequence>
<dbReference type="CDD" id="cd06464">
    <property type="entry name" value="ACD_sHsps-like"/>
    <property type="match status" value="1"/>
</dbReference>
<evidence type="ECO:0000256" key="3">
    <source>
        <dbReference type="RuleBase" id="RU003616"/>
    </source>
</evidence>
<accession>A0A1A8VSC3</accession>
<dbReference type="AlphaFoldDB" id="A0A1A8VSC3"/>
<dbReference type="PROSITE" id="PS01031">
    <property type="entry name" value="SHSP"/>
    <property type="match status" value="1"/>
</dbReference>